<keyword evidence="2" id="KW-1185">Reference proteome</keyword>
<dbReference type="EMBL" id="MU267144">
    <property type="protein sequence ID" value="KAH7917279.1"/>
    <property type="molecule type" value="Genomic_DNA"/>
</dbReference>
<gene>
    <name evidence="1" type="ORF">BV22DRAFT_939183</name>
</gene>
<organism evidence="1 2">
    <name type="scientific">Leucogyrophana mollusca</name>
    <dbReference type="NCBI Taxonomy" id="85980"/>
    <lineage>
        <taxon>Eukaryota</taxon>
        <taxon>Fungi</taxon>
        <taxon>Dikarya</taxon>
        <taxon>Basidiomycota</taxon>
        <taxon>Agaricomycotina</taxon>
        <taxon>Agaricomycetes</taxon>
        <taxon>Agaricomycetidae</taxon>
        <taxon>Boletales</taxon>
        <taxon>Boletales incertae sedis</taxon>
        <taxon>Leucogyrophana</taxon>
    </lineage>
</organism>
<proteinExistence type="predicted"/>
<evidence type="ECO:0000313" key="1">
    <source>
        <dbReference type="EMBL" id="KAH7917279.1"/>
    </source>
</evidence>
<reference evidence="1" key="1">
    <citation type="journal article" date="2021" name="New Phytol.">
        <title>Evolutionary innovations through gain and loss of genes in the ectomycorrhizal Boletales.</title>
        <authorList>
            <person name="Wu G."/>
            <person name="Miyauchi S."/>
            <person name="Morin E."/>
            <person name="Kuo A."/>
            <person name="Drula E."/>
            <person name="Varga T."/>
            <person name="Kohler A."/>
            <person name="Feng B."/>
            <person name="Cao Y."/>
            <person name="Lipzen A."/>
            <person name="Daum C."/>
            <person name="Hundley H."/>
            <person name="Pangilinan J."/>
            <person name="Johnson J."/>
            <person name="Barry K."/>
            <person name="LaButti K."/>
            <person name="Ng V."/>
            <person name="Ahrendt S."/>
            <person name="Min B."/>
            <person name="Choi I.G."/>
            <person name="Park H."/>
            <person name="Plett J.M."/>
            <person name="Magnuson J."/>
            <person name="Spatafora J.W."/>
            <person name="Nagy L.G."/>
            <person name="Henrissat B."/>
            <person name="Grigoriev I.V."/>
            <person name="Yang Z.L."/>
            <person name="Xu J."/>
            <person name="Martin F.M."/>
        </authorList>
    </citation>
    <scope>NUCLEOTIDE SEQUENCE</scope>
    <source>
        <strain evidence="1">KUC20120723A-06</strain>
    </source>
</reference>
<accession>A0ACB8AVL8</accession>
<comment type="caution">
    <text evidence="1">The sequence shown here is derived from an EMBL/GenBank/DDBJ whole genome shotgun (WGS) entry which is preliminary data.</text>
</comment>
<dbReference type="Proteomes" id="UP000790709">
    <property type="component" value="Unassembled WGS sequence"/>
</dbReference>
<protein>
    <submittedName>
        <fullName evidence="1">Uncharacterized protein</fullName>
    </submittedName>
</protein>
<evidence type="ECO:0000313" key="2">
    <source>
        <dbReference type="Proteomes" id="UP000790709"/>
    </source>
</evidence>
<sequence length="95" mass="11020">MTPLARAFPLLSQSLRRRAHHQRRCLCQGVVHAIVEARRAQPRISLYDIPSLVHTTSKKNKTSRLVTRAHHDPPRPPDSILSPEYFRHRWASLRA</sequence>
<name>A0ACB8AVL8_9AGAM</name>